<keyword evidence="8" id="KW-1185">Reference proteome</keyword>
<dbReference type="Proteomes" id="UP000239471">
    <property type="component" value="Unassembled WGS sequence"/>
</dbReference>
<dbReference type="InterPro" id="IPR036852">
    <property type="entry name" value="Peptidase_S8/S53_dom_sf"/>
</dbReference>
<dbReference type="GO" id="GO:0004252">
    <property type="term" value="F:serine-type endopeptidase activity"/>
    <property type="evidence" value="ECO:0007669"/>
    <property type="project" value="UniProtKB-UniRule"/>
</dbReference>
<dbReference type="PROSITE" id="PS00137">
    <property type="entry name" value="SUBTILASE_HIS"/>
    <property type="match status" value="1"/>
</dbReference>
<dbReference type="PANTHER" id="PTHR43806:SF11">
    <property type="entry name" value="CEREVISIN-RELATED"/>
    <property type="match status" value="1"/>
</dbReference>
<dbReference type="GO" id="GO:0006508">
    <property type="term" value="P:proteolysis"/>
    <property type="evidence" value="ECO:0007669"/>
    <property type="project" value="UniProtKB-KW"/>
</dbReference>
<evidence type="ECO:0000256" key="3">
    <source>
        <dbReference type="ARBA" id="ARBA00022801"/>
    </source>
</evidence>
<evidence type="ECO:0000313" key="8">
    <source>
        <dbReference type="Proteomes" id="UP000239471"/>
    </source>
</evidence>
<feature type="active site" description="Charge relay system" evidence="5">
    <location>
        <position position="152"/>
    </location>
</feature>
<evidence type="ECO:0000256" key="2">
    <source>
        <dbReference type="ARBA" id="ARBA00022670"/>
    </source>
</evidence>
<reference evidence="7 8" key="1">
    <citation type="submission" date="2018-03" db="EMBL/GenBank/DDBJ databases">
        <title>Genome sequence of Clostridium vincentii DSM 10228.</title>
        <authorList>
            <person name="Poehlein A."/>
            <person name="Daniel R."/>
        </authorList>
    </citation>
    <scope>NUCLEOTIDE SEQUENCE [LARGE SCALE GENOMIC DNA]</scope>
    <source>
        <strain evidence="7 8">DSM 10228</strain>
    </source>
</reference>
<sequence>MFFHKNKLDKNLNYYLSNNCYKKYRVLIKYKNLNDNIVKKLSSRTCEFLYTLSYSKILCAKLDSHTIDRILEYPEIEYICLDEYLFLCGMSVSTANNIHLSEKYSLLGTGIGIGIIDSGVYPHQDLQTPSNRIELFTDLINHLAYPYDDNGHGTCIAGLISGSGSSSNSLYTGIAPHSKLHCYKAFDKLGKGYASDILFALESLIDSSDKYNIKILALPFELLTHNIFISKAFDNTFCKAISMGIAPIVPSGSNLNSTGSIMGIATLSSCITVAGVDSSKTISPYTYSSAGPYSKTQKPNLSAAAVNITSLNSDTSYISEKDGFKLYPDKLEATYKTFSGTSLSVAFIAGLCALLFENDPTLSFKDLCSILKLSCELQDFSKFQQGEGLINISNLLT</sequence>
<dbReference type="InterPro" id="IPR050131">
    <property type="entry name" value="Peptidase_S8_subtilisin-like"/>
</dbReference>
<dbReference type="SUPFAM" id="SSF52743">
    <property type="entry name" value="Subtilisin-like"/>
    <property type="match status" value="1"/>
</dbReference>
<dbReference type="RefSeq" id="WP_106059957.1">
    <property type="nucleotide sequence ID" value="NZ_PVXQ01000019.1"/>
</dbReference>
<dbReference type="PRINTS" id="PR00723">
    <property type="entry name" value="SUBTILISIN"/>
</dbReference>
<dbReference type="InterPro" id="IPR000209">
    <property type="entry name" value="Peptidase_S8/S53_dom"/>
</dbReference>
<dbReference type="PROSITE" id="PS51892">
    <property type="entry name" value="SUBTILASE"/>
    <property type="match status" value="1"/>
</dbReference>
<dbReference type="PANTHER" id="PTHR43806">
    <property type="entry name" value="PEPTIDASE S8"/>
    <property type="match status" value="1"/>
</dbReference>
<dbReference type="OrthoDB" id="9798386at2"/>
<accession>A0A2T0BE99</accession>
<evidence type="ECO:0000256" key="1">
    <source>
        <dbReference type="ARBA" id="ARBA00011073"/>
    </source>
</evidence>
<comment type="caution">
    <text evidence="7">The sequence shown here is derived from an EMBL/GenBank/DDBJ whole genome shotgun (WGS) entry which is preliminary data.</text>
</comment>
<organism evidence="7 8">
    <name type="scientific">Clostridium vincentii</name>
    <dbReference type="NCBI Taxonomy" id="52704"/>
    <lineage>
        <taxon>Bacteria</taxon>
        <taxon>Bacillati</taxon>
        <taxon>Bacillota</taxon>
        <taxon>Clostridia</taxon>
        <taxon>Eubacteriales</taxon>
        <taxon>Clostridiaceae</taxon>
        <taxon>Clostridium</taxon>
    </lineage>
</organism>
<feature type="active site" description="Charge relay system" evidence="5">
    <location>
        <position position="342"/>
    </location>
</feature>
<feature type="domain" description="Peptidase S8/S53" evidence="6">
    <location>
        <begin position="108"/>
        <end position="372"/>
    </location>
</feature>
<dbReference type="EC" id="3.4.21.-" evidence="7"/>
<feature type="active site" description="Charge relay system" evidence="5">
    <location>
        <position position="117"/>
    </location>
</feature>
<keyword evidence="2 5" id="KW-0645">Protease</keyword>
<dbReference type="Gene3D" id="3.40.50.200">
    <property type="entry name" value="Peptidase S8/S53 domain"/>
    <property type="match status" value="1"/>
</dbReference>
<dbReference type="InterPro" id="IPR015500">
    <property type="entry name" value="Peptidase_S8_subtilisin-rel"/>
</dbReference>
<evidence type="ECO:0000259" key="6">
    <source>
        <dbReference type="Pfam" id="PF00082"/>
    </source>
</evidence>
<evidence type="ECO:0000256" key="4">
    <source>
        <dbReference type="ARBA" id="ARBA00022825"/>
    </source>
</evidence>
<evidence type="ECO:0000256" key="5">
    <source>
        <dbReference type="PROSITE-ProRule" id="PRU01240"/>
    </source>
</evidence>
<keyword evidence="4 5" id="KW-0720">Serine protease</keyword>
<name>A0A2T0BE99_9CLOT</name>
<comment type="similarity">
    <text evidence="1 5">Belongs to the peptidase S8 family.</text>
</comment>
<protein>
    <submittedName>
        <fullName evidence="7">Serine protease AprX</fullName>
        <ecNumber evidence="7">3.4.21.-</ecNumber>
    </submittedName>
</protein>
<keyword evidence="3 5" id="KW-0378">Hydrolase</keyword>
<dbReference type="InterPro" id="IPR022398">
    <property type="entry name" value="Peptidase_S8_His-AS"/>
</dbReference>
<dbReference type="EMBL" id="PVXQ01000019">
    <property type="protein sequence ID" value="PRR82189.1"/>
    <property type="molecule type" value="Genomic_DNA"/>
</dbReference>
<gene>
    <name evidence="7" type="primary">aprX</name>
    <name evidence="7" type="ORF">CLVI_19890</name>
</gene>
<dbReference type="Pfam" id="PF00082">
    <property type="entry name" value="Peptidase_S8"/>
    <property type="match status" value="1"/>
</dbReference>
<proteinExistence type="inferred from homology"/>
<evidence type="ECO:0000313" key="7">
    <source>
        <dbReference type="EMBL" id="PRR82189.1"/>
    </source>
</evidence>
<dbReference type="AlphaFoldDB" id="A0A2T0BE99"/>